<evidence type="ECO:0000256" key="1">
    <source>
        <dbReference type="ARBA" id="ARBA00022614"/>
    </source>
</evidence>
<dbReference type="InterPro" id="IPR025875">
    <property type="entry name" value="Leu-rich_rpt_4"/>
</dbReference>
<dbReference type="InterPro" id="IPR051071">
    <property type="entry name" value="LRR-bact_E3_ubiq_ligases"/>
</dbReference>
<dbReference type="Pfam" id="PF12799">
    <property type="entry name" value="LRR_4"/>
    <property type="match status" value="1"/>
</dbReference>
<dbReference type="InterPro" id="IPR032675">
    <property type="entry name" value="LRR_dom_sf"/>
</dbReference>
<dbReference type="EMBL" id="MN739613">
    <property type="protein sequence ID" value="QHT15723.1"/>
    <property type="molecule type" value="Genomic_DNA"/>
</dbReference>
<evidence type="ECO:0000313" key="3">
    <source>
        <dbReference type="EMBL" id="QHT15723.1"/>
    </source>
</evidence>
<dbReference type="AlphaFoldDB" id="A0A6C0DGS9"/>
<dbReference type="SUPFAM" id="SSF52058">
    <property type="entry name" value="L domain-like"/>
    <property type="match status" value="1"/>
</dbReference>
<dbReference type="Gene3D" id="3.80.10.10">
    <property type="entry name" value="Ribonuclease Inhibitor"/>
    <property type="match status" value="1"/>
</dbReference>
<dbReference type="PANTHER" id="PTHR47114:SF2">
    <property type="entry name" value="OLIGODENDROCYTE-MYELIN GLYCOPROTEIN"/>
    <property type="match status" value="1"/>
</dbReference>
<organism evidence="3">
    <name type="scientific">viral metagenome</name>
    <dbReference type="NCBI Taxonomy" id="1070528"/>
    <lineage>
        <taxon>unclassified sequences</taxon>
        <taxon>metagenomes</taxon>
        <taxon>organismal metagenomes</taxon>
    </lineage>
</organism>
<accession>A0A6C0DGS9</accession>
<name>A0A6C0DGS9_9ZZZZ</name>
<reference evidence="3" key="1">
    <citation type="journal article" date="2020" name="Nature">
        <title>Giant virus diversity and host interactions through global metagenomics.</title>
        <authorList>
            <person name="Schulz F."/>
            <person name="Roux S."/>
            <person name="Paez-Espino D."/>
            <person name="Jungbluth S."/>
            <person name="Walsh D.A."/>
            <person name="Denef V.J."/>
            <person name="McMahon K.D."/>
            <person name="Konstantinidis K.T."/>
            <person name="Eloe-Fadrosh E.A."/>
            <person name="Kyrpides N.C."/>
            <person name="Woyke T."/>
        </authorList>
    </citation>
    <scope>NUCLEOTIDE SEQUENCE</scope>
    <source>
        <strain evidence="3">GVMAG-M-3300023174-176</strain>
    </source>
</reference>
<proteinExistence type="predicted"/>
<dbReference type="PANTHER" id="PTHR47114">
    <property type="match status" value="1"/>
</dbReference>
<sequence length="214" mass="23997">MNLTSDELCTILDYMPDTLVELNIFNNRITYLPLSLCSMFPFLQILDCGQNKLTELPILPKTLIHLRCFGNVGITKLPELPSTLAVLDCWLCNLTVLPPLPEGLLELDCAHNKLTVLPTIPKSLEIITYDYNSLGFLNSPTIDDFHAMEQLKEAGRNILPLIHPLSEQNPIGLNDDVMSVIASFLTDKQGLIQTQLNQLKTSYLTLCGYPRIEI</sequence>
<keyword evidence="1" id="KW-0433">Leucine-rich repeat</keyword>
<keyword evidence="2" id="KW-0677">Repeat</keyword>
<evidence type="ECO:0000256" key="2">
    <source>
        <dbReference type="ARBA" id="ARBA00022737"/>
    </source>
</evidence>
<protein>
    <submittedName>
        <fullName evidence="3">Uncharacterized protein</fullName>
    </submittedName>
</protein>
<dbReference type="SMART" id="SM00364">
    <property type="entry name" value="LRR_BAC"/>
    <property type="match status" value="4"/>
</dbReference>